<dbReference type="RefSeq" id="WP_179489922.1">
    <property type="nucleotide sequence ID" value="NZ_JACCCW010000001.1"/>
</dbReference>
<organism evidence="3 4">
    <name type="scientific">Granulicella arctica</name>
    <dbReference type="NCBI Taxonomy" id="940613"/>
    <lineage>
        <taxon>Bacteria</taxon>
        <taxon>Pseudomonadati</taxon>
        <taxon>Acidobacteriota</taxon>
        <taxon>Terriglobia</taxon>
        <taxon>Terriglobales</taxon>
        <taxon>Acidobacteriaceae</taxon>
        <taxon>Granulicella</taxon>
    </lineage>
</organism>
<evidence type="ECO:0000313" key="4">
    <source>
        <dbReference type="Proteomes" id="UP000589520"/>
    </source>
</evidence>
<feature type="domain" description="Cytochrome P460" evidence="2">
    <location>
        <begin position="48"/>
        <end position="119"/>
    </location>
</feature>
<dbReference type="Proteomes" id="UP000589520">
    <property type="component" value="Unassembled WGS sequence"/>
</dbReference>
<dbReference type="InterPro" id="IPR032033">
    <property type="entry name" value="Cytochrome_P460"/>
</dbReference>
<dbReference type="Pfam" id="PF16694">
    <property type="entry name" value="Cytochrome_P460"/>
    <property type="match status" value="1"/>
</dbReference>
<evidence type="ECO:0000313" key="3">
    <source>
        <dbReference type="EMBL" id="NYF79548.1"/>
    </source>
</evidence>
<comment type="caution">
    <text evidence="3">The sequence shown here is derived from an EMBL/GenBank/DDBJ whole genome shotgun (WGS) entry which is preliminary data.</text>
</comment>
<evidence type="ECO:0000256" key="1">
    <source>
        <dbReference type="SAM" id="SignalP"/>
    </source>
</evidence>
<keyword evidence="1" id="KW-0732">Signal</keyword>
<gene>
    <name evidence="3" type="ORF">HDF17_001835</name>
</gene>
<name>A0A7Y9PI56_9BACT</name>
<accession>A0A7Y9PI56</accession>
<reference evidence="3 4" key="1">
    <citation type="submission" date="2020-07" db="EMBL/GenBank/DDBJ databases">
        <title>Genomic Encyclopedia of Type Strains, Phase IV (KMG-V): Genome sequencing to study the core and pangenomes of soil and plant-associated prokaryotes.</title>
        <authorList>
            <person name="Whitman W."/>
        </authorList>
    </citation>
    <scope>NUCLEOTIDE SEQUENCE [LARGE SCALE GENOMIC DNA]</scope>
    <source>
        <strain evidence="3 4">X4EP2</strain>
    </source>
</reference>
<feature type="signal peptide" evidence="1">
    <location>
        <begin position="1"/>
        <end position="24"/>
    </location>
</feature>
<sequence>MRRAHALAPSSLAVALLLSGCAHRSPDPSDLYNQQAALSSTVPIPALDWKVITSSVDRQHGTMSTLTGNDIAVQSARTANSSSYPAGAILAFITWAQRDDPHWFGGRIPAHPQSIETVTITSGNDGHPSATYAMYTGTPMTKLPQGEQTAASARTTYILGQRASVMP</sequence>
<evidence type="ECO:0000259" key="2">
    <source>
        <dbReference type="Pfam" id="PF16694"/>
    </source>
</evidence>
<protein>
    <recommendedName>
        <fullName evidence="2">Cytochrome P460 domain-containing protein</fullName>
    </recommendedName>
</protein>
<dbReference type="EMBL" id="JACCCW010000001">
    <property type="protein sequence ID" value="NYF79548.1"/>
    <property type="molecule type" value="Genomic_DNA"/>
</dbReference>
<dbReference type="PROSITE" id="PS51257">
    <property type="entry name" value="PROKAR_LIPOPROTEIN"/>
    <property type="match status" value="1"/>
</dbReference>
<proteinExistence type="predicted"/>
<keyword evidence="4" id="KW-1185">Reference proteome</keyword>
<feature type="chain" id="PRO_5030646291" description="Cytochrome P460 domain-containing protein" evidence="1">
    <location>
        <begin position="25"/>
        <end position="167"/>
    </location>
</feature>
<dbReference type="AlphaFoldDB" id="A0A7Y9PI56"/>